<dbReference type="EMBL" id="CM047902">
    <property type="protein sequence ID" value="KAJ0094915.1"/>
    <property type="molecule type" value="Genomic_DNA"/>
</dbReference>
<gene>
    <name evidence="1" type="ORF">Patl1_15596</name>
</gene>
<proteinExistence type="predicted"/>
<protein>
    <submittedName>
        <fullName evidence="1">Uncharacterized protein</fullName>
    </submittedName>
</protein>
<evidence type="ECO:0000313" key="1">
    <source>
        <dbReference type="EMBL" id="KAJ0094915.1"/>
    </source>
</evidence>
<sequence>MKQSWTLSTYHYTPQLQKNGSFSMVRWEMMKSKVMMDALLTITHLGTMMLRSTTEDMITKHFGCGVMDEVCHQFSAKASEICQEP</sequence>
<comment type="caution">
    <text evidence="1">The sequence shown here is derived from an EMBL/GenBank/DDBJ whole genome shotgun (WGS) entry which is preliminary data.</text>
</comment>
<accession>A0ACC1B7L4</accession>
<keyword evidence="2" id="KW-1185">Reference proteome</keyword>
<dbReference type="Proteomes" id="UP001164250">
    <property type="component" value="Chromosome 6"/>
</dbReference>
<evidence type="ECO:0000313" key="2">
    <source>
        <dbReference type="Proteomes" id="UP001164250"/>
    </source>
</evidence>
<name>A0ACC1B7L4_9ROSI</name>
<organism evidence="1 2">
    <name type="scientific">Pistacia atlantica</name>
    <dbReference type="NCBI Taxonomy" id="434234"/>
    <lineage>
        <taxon>Eukaryota</taxon>
        <taxon>Viridiplantae</taxon>
        <taxon>Streptophyta</taxon>
        <taxon>Embryophyta</taxon>
        <taxon>Tracheophyta</taxon>
        <taxon>Spermatophyta</taxon>
        <taxon>Magnoliopsida</taxon>
        <taxon>eudicotyledons</taxon>
        <taxon>Gunneridae</taxon>
        <taxon>Pentapetalae</taxon>
        <taxon>rosids</taxon>
        <taxon>malvids</taxon>
        <taxon>Sapindales</taxon>
        <taxon>Anacardiaceae</taxon>
        <taxon>Pistacia</taxon>
    </lineage>
</organism>
<reference evidence="2" key="1">
    <citation type="journal article" date="2023" name="G3 (Bethesda)">
        <title>Genome assembly and association tests identify interacting loci associated with vigor, precocity, and sex in interspecific pistachio rootstocks.</title>
        <authorList>
            <person name="Palmer W."/>
            <person name="Jacygrad E."/>
            <person name="Sagayaradj S."/>
            <person name="Cavanaugh K."/>
            <person name="Han R."/>
            <person name="Bertier L."/>
            <person name="Beede B."/>
            <person name="Kafkas S."/>
            <person name="Golino D."/>
            <person name="Preece J."/>
            <person name="Michelmore R."/>
        </authorList>
    </citation>
    <scope>NUCLEOTIDE SEQUENCE [LARGE SCALE GENOMIC DNA]</scope>
</reference>